<gene>
    <name evidence="2" type="ORF">VAZ01S_085_00020</name>
</gene>
<evidence type="ECO:0000313" key="2">
    <source>
        <dbReference type="EMBL" id="GAD77656.1"/>
    </source>
</evidence>
<keyword evidence="1" id="KW-1133">Transmembrane helix</keyword>
<evidence type="ECO:0000256" key="1">
    <source>
        <dbReference type="SAM" id="Phobius"/>
    </source>
</evidence>
<comment type="caution">
    <text evidence="2">The sequence shown here is derived from an EMBL/GenBank/DDBJ whole genome shotgun (WGS) entry which is preliminary data.</text>
</comment>
<feature type="transmembrane region" description="Helical" evidence="1">
    <location>
        <begin position="58"/>
        <end position="79"/>
    </location>
</feature>
<dbReference type="AlphaFoldDB" id="U3ACJ4"/>
<dbReference type="Proteomes" id="UP000016567">
    <property type="component" value="Unassembled WGS sequence"/>
</dbReference>
<name>U3ACJ4_9VIBR</name>
<dbReference type="EMBL" id="BATL01000085">
    <property type="protein sequence ID" value="GAD77656.1"/>
    <property type="molecule type" value="Genomic_DNA"/>
</dbReference>
<sequence>MSIFSIQLPMFRGTPFSYYWPSLRKEVQIVKEEDLMEPFMSVNDDVLTLRTGFHRRRLFALMPFVILFTAASIFAMIHYPPSFGYLKEYAIGSIQFRKKNIEKATIYAEDARKNGNIEEYNTFKGYIEDDLKEIEVLEIYAKKQGSVTIFTHLEALAASDDGSLGDVIDGVFSLLELYLTTLLLWFFLL</sequence>
<organism evidence="2 3">
    <name type="scientific">Vibrio azureus NBRC 104587</name>
    <dbReference type="NCBI Taxonomy" id="1219077"/>
    <lineage>
        <taxon>Bacteria</taxon>
        <taxon>Pseudomonadati</taxon>
        <taxon>Pseudomonadota</taxon>
        <taxon>Gammaproteobacteria</taxon>
        <taxon>Vibrionales</taxon>
        <taxon>Vibrionaceae</taxon>
        <taxon>Vibrio</taxon>
    </lineage>
</organism>
<dbReference type="RefSeq" id="WP_021711393.1">
    <property type="nucleotide sequence ID" value="NZ_BATL01000085.1"/>
</dbReference>
<protein>
    <submittedName>
        <fullName evidence="2">Uncharacterized protein</fullName>
    </submittedName>
</protein>
<dbReference type="STRING" id="1219077.VAZ01S_085_00020"/>
<keyword evidence="1" id="KW-0812">Transmembrane</keyword>
<feature type="transmembrane region" description="Helical" evidence="1">
    <location>
        <begin position="170"/>
        <end position="188"/>
    </location>
</feature>
<proteinExistence type="predicted"/>
<reference evidence="2 3" key="1">
    <citation type="submission" date="2013-09" db="EMBL/GenBank/DDBJ databases">
        <title>Whole genome shotgun sequence of Vibrio azureus NBRC 104587.</title>
        <authorList>
            <person name="Isaki S."/>
            <person name="Hosoyama A."/>
            <person name="Numata M."/>
            <person name="Hashimoto M."/>
            <person name="Hosoyama Y."/>
            <person name="Tsuchikane K."/>
            <person name="Noguchi M."/>
            <person name="Hirakata S."/>
            <person name="Ichikawa N."/>
            <person name="Ohji S."/>
            <person name="Yamazoe A."/>
            <person name="Fujita N."/>
        </authorList>
    </citation>
    <scope>NUCLEOTIDE SEQUENCE [LARGE SCALE GENOMIC DNA]</scope>
    <source>
        <strain evidence="2 3">NBRC 104587</strain>
    </source>
</reference>
<accession>U3ACJ4</accession>
<evidence type="ECO:0000313" key="3">
    <source>
        <dbReference type="Proteomes" id="UP000016567"/>
    </source>
</evidence>
<keyword evidence="3" id="KW-1185">Reference proteome</keyword>
<keyword evidence="1" id="KW-0472">Membrane</keyword>